<dbReference type="EMBL" id="CP000975">
    <property type="protein sequence ID" value="ACD82064.1"/>
    <property type="molecule type" value="Genomic_DNA"/>
</dbReference>
<evidence type="ECO:0000313" key="2">
    <source>
        <dbReference type="Proteomes" id="UP000009149"/>
    </source>
</evidence>
<reference evidence="1 2" key="1">
    <citation type="journal article" date="2008" name="Biol. Direct">
        <title>Complete genome sequence of the extremely acidophilic methanotroph isolate V4, Methylacidiphilum infernorum, a representative of the bacterial phylum Verrucomicrobia.</title>
        <authorList>
            <person name="Hou S."/>
            <person name="Makarova K.S."/>
            <person name="Saw J.H."/>
            <person name="Senin P."/>
            <person name="Ly B.V."/>
            <person name="Zhou Z."/>
            <person name="Ren Y."/>
            <person name="Wang J."/>
            <person name="Galperin M.Y."/>
            <person name="Omelchenko M.V."/>
            <person name="Wolf Y.I."/>
            <person name="Yutin N."/>
            <person name="Koonin E.V."/>
            <person name="Stott M.B."/>
            <person name="Mountain B.W."/>
            <person name="Crowe M.A."/>
            <person name="Smirnova A.V."/>
            <person name="Dunfield P.F."/>
            <person name="Feng L."/>
            <person name="Wang L."/>
            <person name="Alam M."/>
        </authorList>
    </citation>
    <scope>NUCLEOTIDE SEQUENCE [LARGE SCALE GENOMIC DNA]</scope>
    <source>
        <strain evidence="2">Isolate V4</strain>
    </source>
</reference>
<accession>B3DWG9</accession>
<organism evidence="1 2">
    <name type="scientific">Methylacidiphilum infernorum (isolate V4)</name>
    <name type="common">Methylokorus infernorum (strain V4)</name>
    <dbReference type="NCBI Taxonomy" id="481448"/>
    <lineage>
        <taxon>Bacteria</taxon>
        <taxon>Pseudomonadati</taxon>
        <taxon>Verrucomicrobiota</taxon>
        <taxon>Methylacidiphilae</taxon>
        <taxon>Methylacidiphilales</taxon>
        <taxon>Methylacidiphilaceae</taxon>
        <taxon>Methylacidiphilum (ex Ratnadevi et al. 2023)</taxon>
    </lineage>
</organism>
<evidence type="ECO:0000313" key="1">
    <source>
        <dbReference type="EMBL" id="ACD82064.1"/>
    </source>
</evidence>
<dbReference type="AlphaFoldDB" id="B3DWG9"/>
<dbReference type="HOGENOM" id="CLU_3170112_0_0_0"/>
<proteinExistence type="predicted"/>
<gene>
    <name evidence="1" type="ordered locus">Minf_0004</name>
</gene>
<sequence>MSSQAARESRRLLQKKKCETPAWRPLGNEILEIRIEEKDIKGKPRLM</sequence>
<name>B3DWG9_METI4</name>
<dbReference type="KEGG" id="min:Minf_0004"/>
<protein>
    <submittedName>
        <fullName evidence="1">Uncharacterized protein</fullName>
    </submittedName>
</protein>
<dbReference type="Proteomes" id="UP000009149">
    <property type="component" value="Chromosome"/>
</dbReference>